<keyword evidence="2" id="KW-1185">Reference proteome</keyword>
<accession>A0ABT5FFA3</accession>
<gene>
    <name evidence="1" type="ORF">PN838_11570</name>
</gene>
<reference evidence="1 2" key="1">
    <citation type="submission" date="2023-01" db="EMBL/GenBank/DDBJ databases">
        <title>Psychrosphaera sp. nov., isolated from marine algae.</title>
        <authorList>
            <person name="Bayburt H."/>
            <person name="Choi B.J."/>
            <person name="Kim J.M."/>
            <person name="Choi D.G."/>
            <person name="Jeon C.O."/>
        </authorList>
    </citation>
    <scope>NUCLEOTIDE SEQUENCE [LARGE SCALE GENOMIC DNA]</scope>
    <source>
        <strain evidence="1 2">G1-22</strain>
    </source>
</reference>
<evidence type="ECO:0000313" key="1">
    <source>
        <dbReference type="EMBL" id="MDC2889297.1"/>
    </source>
</evidence>
<name>A0ABT5FFA3_9GAMM</name>
<protein>
    <recommendedName>
        <fullName evidence="3">Ureidoglycolate lyase</fullName>
    </recommendedName>
</protein>
<organism evidence="1 2">
    <name type="scientific">Psychrosphaera algicola</name>
    <dbReference type="NCBI Taxonomy" id="3023714"/>
    <lineage>
        <taxon>Bacteria</taxon>
        <taxon>Pseudomonadati</taxon>
        <taxon>Pseudomonadota</taxon>
        <taxon>Gammaproteobacteria</taxon>
        <taxon>Alteromonadales</taxon>
        <taxon>Pseudoalteromonadaceae</taxon>
        <taxon>Psychrosphaera</taxon>
    </lineage>
</organism>
<dbReference type="EMBL" id="JAQOMS010000002">
    <property type="protein sequence ID" value="MDC2889297.1"/>
    <property type="molecule type" value="Genomic_DNA"/>
</dbReference>
<evidence type="ECO:0000313" key="2">
    <source>
        <dbReference type="Proteomes" id="UP001528411"/>
    </source>
</evidence>
<comment type="caution">
    <text evidence="1">The sequence shown here is derived from an EMBL/GenBank/DDBJ whole genome shotgun (WGS) entry which is preliminary data.</text>
</comment>
<dbReference type="RefSeq" id="WP_272180759.1">
    <property type="nucleotide sequence ID" value="NZ_JAQOMS010000002.1"/>
</dbReference>
<sequence length="48" mass="5533">MKLVRFGDLGQEKPGILDSQGELRDASSHFDDYDKAFLTITVWLNYKN</sequence>
<evidence type="ECO:0008006" key="3">
    <source>
        <dbReference type="Google" id="ProtNLM"/>
    </source>
</evidence>
<dbReference type="Proteomes" id="UP001528411">
    <property type="component" value="Unassembled WGS sequence"/>
</dbReference>
<proteinExistence type="predicted"/>